<dbReference type="EMBL" id="HACM01000257">
    <property type="protein sequence ID" value="CRZ00699.1"/>
    <property type="molecule type" value="Transcribed_RNA"/>
</dbReference>
<evidence type="ECO:0000313" key="2">
    <source>
        <dbReference type="EMBL" id="CRZ00699.1"/>
    </source>
</evidence>
<proteinExistence type="predicted"/>
<feature type="compositionally biased region" description="Polar residues" evidence="1">
    <location>
        <begin position="142"/>
        <end position="163"/>
    </location>
</feature>
<reference evidence="2" key="1">
    <citation type="submission" date="2015-04" db="EMBL/GenBank/DDBJ databases">
        <title>The genome sequence of the plant pathogenic Rhizarian Plasmodiophora brassicae reveals insights in its biotrophic life cycle and the origin of chitin synthesis.</title>
        <authorList>
            <person name="Schwelm A."/>
            <person name="Fogelqvist J."/>
            <person name="Knaust A."/>
            <person name="Julke S."/>
            <person name="Lilja T."/>
            <person name="Dhandapani V."/>
            <person name="Bonilla-Rosso G."/>
            <person name="Karlsson M."/>
            <person name="Shevchenko A."/>
            <person name="Choi S.R."/>
            <person name="Kim H.G."/>
            <person name="Park J.Y."/>
            <person name="Lim Y.P."/>
            <person name="Ludwig-Muller J."/>
            <person name="Dixelius C."/>
        </authorList>
    </citation>
    <scope>NUCLEOTIDE SEQUENCE</scope>
    <source>
        <tissue evidence="2">Potato root galls</tissue>
    </source>
</reference>
<feature type="compositionally biased region" description="Basic residues" evidence="1">
    <location>
        <begin position="222"/>
        <end position="232"/>
    </location>
</feature>
<name>A0A0H5QYP7_9EUKA</name>
<protein>
    <submittedName>
        <fullName evidence="2">Uncharacterized protein</fullName>
    </submittedName>
</protein>
<evidence type="ECO:0000256" key="1">
    <source>
        <dbReference type="SAM" id="MobiDB-lite"/>
    </source>
</evidence>
<organism evidence="2">
    <name type="scientific">Spongospora subterranea</name>
    <dbReference type="NCBI Taxonomy" id="70186"/>
    <lineage>
        <taxon>Eukaryota</taxon>
        <taxon>Sar</taxon>
        <taxon>Rhizaria</taxon>
        <taxon>Endomyxa</taxon>
        <taxon>Phytomyxea</taxon>
        <taxon>Plasmodiophorida</taxon>
        <taxon>Plasmodiophoridae</taxon>
        <taxon>Spongospora</taxon>
    </lineage>
</organism>
<accession>A0A0H5QYP7</accession>
<feature type="compositionally biased region" description="Basic and acidic residues" evidence="1">
    <location>
        <begin position="191"/>
        <end position="209"/>
    </location>
</feature>
<feature type="region of interest" description="Disordered" evidence="1">
    <location>
        <begin position="142"/>
        <end position="232"/>
    </location>
</feature>
<dbReference type="AlphaFoldDB" id="A0A0H5QYP7"/>
<sequence>MMMHPLLTRTRAPRSFEVGVTHLTGRRRRLVAKSIYLKRKNIAAGDATGLHSAMISPIAVDIESEKMRLSRLENLLQEQLQKKHKQFTMLKQVLQIQKALAAQSSTAQTIASTAIETIHSRGDINGAPVVNSKQTVDLVKVPTTTPPSRSYLMQGTNGKQPRTNKFWDRPPPPHPQFNAYPPQNYNRWRAGPRDSLRPFDGRPRFRDDLPPTGPRPLPPGHKFNRKRPYWRT</sequence>